<keyword evidence="3 9" id="KW-0812">Transmembrane</keyword>
<evidence type="ECO:0000256" key="1">
    <source>
        <dbReference type="ARBA" id="ARBA00004141"/>
    </source>
</evidence>
<dbReference type="AlphaFoldDB" id="A0A8C8FPL7"/>
<proteinExistence type="inferred from homology"/>
<dbReference type="Ensembl" id="ENSOTST00005039891.2">
    <property type="protein sequence ID" value="ENSOTSP00005036700.1"/>
    <property type="gene ID" value="ENSOTSG00005017339.2"/>
</dbReference>
<reference evidence="10" key="1">
    <citation type="submission" date="2025-08" db="UniProtKB">
        <authorList>
            <consortium name="Ensembl"/>
        </authorList>
    </citation>
    <scope>IDENTIFICATION</scope>
</reference>
<dbReference type="GO" id="GO:0031966">
    <property type="term" value="C:mitochondrial membrane"/>
    <property type="evidence" value="ECO:0007669"/>
    <property type="project" value="TreeGrafter"/>
</dbReference>
<accession>A0A8C8FPL7</accession>
<dbReference type="GO" id="GO:0070453">
    <property type="term" value="P:regulation of heme biosynthetic process"/>
    <property type="evidence" value="ECO:0007669"/>
    <property type="project" value="TreeGrafter"/>
</dbReference>
<dbReference type="FunFam" id="1.10.10.1740:FF:000002">
    <property type="entry name" value="Transmembrane protein 14C"/>
    <property type="match status" value="1"/>
</dbReference>
<feature type="transmembrane region" description="Helical" evidence="9">
    <location>
        <begin position="30"/>
        <end position="49"/>
    </location>
</feature>
<dbReference type="PANTHER" id="PTHR12668:SF4">
    <property type="entry name" value="TRANSMEMBRANE PROTEIN 14C-RELATED"/>
    <property type="match status" value="1"/>
</dbReference>
<evidence type="ECO:0000256" key="6">
    <source>
        <dbReference type="ARBA" id="ARBA00023136"/>
    </source>
</evidence>
<organism evidence="10 11">
    <name type="scientific">Oncorhynchus tshawytscha</name>
    <name type="common">Chinook salmon</name>
    <name type="synonym">Salmo tshawytscha</name>
    <dbReference type="NCBI Taxonomy" id="74940"/>
    <lineage>
        <taxon>Eukaryota</taxon>
        <taxon>Metazoa</taxon>
        <taxon>Chordata</taxon>
        <taxon>Craniata</taxon>
        <taxon>Vertebrata</taxon>
        <taxon>Euteleostomi</taxon>
        <taxon>Actinopterygii</taxon>
        <taxon>Neopterygii</taxon>
        <taxon>Teleostei</taxon>
        <taxon>Protacanthopterygii</taxon>
        <taxon>Salmoniformes</taxon>
        <taxon>Salmonidae</taxon>
        <taxon>Salmoninae</taxon>
        <taxon>Oncorhynchus</taxon>
    </lineage>
</organism>
<evidence type="ECO:0000256" key="4">
    <source>
        <dbReference type="ARBA" id="ARBA00022989"/>
    </source>
</evidence>
<dbReference type="Pfam" id="PF03647">
    <property type="entry name" value="Tmemb_14"/>
    <property type="match status" value="1"/>
</dbReference>
<dbReference type="PANTHER" id="PTHR12668">
    <property type="entry name" value="TRANSMEMBRANE PROTEIN 14, 15"/>
    <property type="match status" value="1"/>
</dbReference>
<dbReference type="Gene3D" id="1.10.10.1740">
    <property type="entry name" value="Transmembrane protein 14-like"/>
    <property type="match status" value="1"/>
</dbReference>
<keyword evidence="11" id="KW-1185">Reference proteome</keyword>
<dbReference type="InterPro" id="IPR044890">
    <property type="entry name" value="TMEM14_sf"/>
</dbReference>
<evidence type="ECO:0000313" key="11">
    <source>
        <dbReference type="Proteomes" id="UP000694402"/>
    </source>
</evidence>
<dbReference type="GeneTree" id="ENSGT00940000154772"/>
<reference evidence="10" key="2">
    <citation type="submission" date="2025-09" db="UniProtKB">
        <authorList>
            <consortium name="Ensembl"/>
        </authorList>
    </citation>
    <scope>IDENTIFICATION</scope>
</reference>
<evidence type="ECO:0000256" key="3">
    <source>
        <dbReference type="ARBA" id="ARBA00022692"/>
    </source>
</evidence>
<gene>
    <name evidence="10" type="primary">TMEM14C</name>
</gene>
<keyword evidence="5" id="KW-0350">Heme biosynthesis</keyword>
<feature type="transmembrane region" description="Helical" evidence="9">
    <location>
        <begin position="6"/>
        <end position="23"/>
    </location>
</feature>
<feature type="transmembrane region" description="Helical" evidence="9">
    <location>
        <begin position="55"/>
        <end position="74"/>
    </location>
</feature>
<keyword evidence="4 9" id="KW-1133">Transmembrane helix</keyword>
<evidence type="ECO:0000256" key="2">
    <source>
        <dbReference type="ARBA" id="ARBA00007590"/>
    </source>
</evidence>
<keyword evidence="6 9" id="KW-0472">Membrane</keyword>
<name>A0A8C8FPL7_ONCTS</name>
<comment type="similarity">
    <text evidence="2">Belongs to the TMEM14 family.</text>
</comment>
<dbReference type="GO" id="GO:0006783">
    <property type="term" value="P:heme biosynthetic process"/>
    <property type="evidence" value="ECO:0007669"/>
    <property type="project" value="UniProtKB-KW"/>
</dbReference>
<evidence type="ECO:0000313" key="10">
    <source>
        <dbReference type="Ensembl" id="ENSOTSP00005036700.1"/>
    </source>
</evidence>
<evidence type="ECO:0000256" key="9">
    <source>
        <dbReference type="SAM" id="Phobius"/>
    </source>
</evidence>
<sequence length="142" mass="15564">MSQDWIGYSYAALVLAGGIMGYVKAGSVTSLVAGLFFGFLAGLGAYLMSQNPKDVRLSLGTSGTLAIVMGMRFINSWKFMPAGLMTIARYCGWDIMSHLRLLLLNLGIAKPLFLESEREILTHSSLTCRLSIPKQSRYQSEC</sequence>
<comment type="subcellular location">
    <subcellularLocation>
        <location evidence="1">Membrane</location>
        <topology evidence="1">Multi-pass membrane protein</topology>
    </subcellularLocation>
</comment>
<dbReference type="InterPro" id="IPR005349">
    <property type="entry name" value="TMEM14"/>
</dbReference>
<evidence type="ECO:0000256" key="5">
    <source>
        <dbReference type="ARBA" id="ARBA00023133"/>
    </source>
</evidence>
<dbReference type="Proteomes" id="UP000694402">
    <property type="component" value="Unassembled WGS sequence"/>
</dbReference>
<comment type="function">
    <text evidence="7">Required for normal heme biosynthesis.</text>
</comment>
<evidence type="ECO:0000256" key="7">
    <source>
        <dbReference type="ARBA" id="ARBA00037428"/>
    </source>
</evidence>
<protein>
    <recommendedName>
        <fullName evidence="8">Transmembrane protein 14C</fullName>
    </recommendedName>
</protein>
<evidence type="ECO:0000256" key="8">
    <source>
        <dbReference type="ARBA" id="ARBA00039421"/>
    </source>
</evidence>